<dbReference type="SMART" id="SM01096">
    <property type="entry name" value="CPSase_L_D3"/>
    <property type="match status" value="1"/>
</dbReference>
<dbReference type="InterPro" id="IPR013815">
    <property type="entry name" value="ATP_grasp_subdomain_1"/>
</dbReference>
<dbReference type="Gene3D" id="3.40.50.20">
    <property type="match status" value="2"/>
</dbReference>
<comment type="cofactor">
    <cofactor evidence="1">
        <name>Mn(2+)</name>
        <dbReference type="ChEBI" id="CHEBI:29035"/>
    </cofactor>
</comment>
<dbReference type="Pfam" id="PF02787">
    <property type="entry name" value="CPSase_L_D3"/>
    <property type="match status" value="1"/>
</dbReference>
<evidence type="ECO:0000256" key="7">
    <source>
        <dbReference type="ARBA" id="ARBA00022741"/>
    </source>
</evidence>
<dbReference type="GO" id="GO:0006221">
    <property type="term" value="P:pyrimidine nucleotide biosynthetic process"/>
    <property type="evidence" value="ECO:0007669"/>
    <property type="project" value="UniProtKB-KW"/>
</dbReference>
<comment type="catalytic activity">
    <reaction evidence="11">
        <text>hydrogencarbonate + NH4(+) + 2 ATP = carbamoyl phosphate + 2 ADP + phosphate + 2 H(+)</text>
        <dbReference type="Rhea" id="RHEA:18029"/>
        <dbReference type="ChEBI" id="CHEBI:15378"/>
        <dbReference type="ChEBI" id="CHEBI:17544"/>
        <dbReference type="ChEBI" id="CHEBI:28938"/>
        <dbReference type="ChEBI" id="CHEBI:30616"/>
        <dbReference type="ChEBI" id="CHEBI:43474"/>
        <dbReference type="ChEBI" id="CHEBI:58228"/>
        <dbReference type="ChEBI" id="CHEBI:456216"/>
        <dbReference type="EC" id="6.3.4.16"/>
    </reaction>
</comment>
<dbReference type="SUPFAM" id="SSF56059">
    <property type="entry name" value="Glutathione synthetase ATP-binding domain-like"/>
    <property type="match status" value="1"/>
</dbReference>
<keyword evidence="7 12" id="KW-0547">Nucleotide-binding</keyword>
<dbReference type="Pfam" id="PF02786">
    <property type="entry name" value="CPSase_L_D2"/>
    <property type="match status" value="1"/>
</dbReference>
<comment type="similarity">
    <text evidence="3">Belongs to the CarB family.</text>
</comment>
<dbReference type="Gene3D" id="1.10.1030.10">
    <property type="entry name" value="Carbamoyl-phosphate synthetase, large subunit oligomerisation domain"/>
    <property type="match status" value="1"/>
</dbReference>
<keyword evidence="8 12" id="KW-0067">ATP-binding</keyword>
<dbReference type="Gene3D" id="3.30.470.20">
    <property type="entry name" value="ATP-grasp fold, B domain"/>
    <property type="match status" value="1"/>
</dbReference>
<dbReference type="RefSeq" id="WP_168721058.1">
    <property type="nucleotide sequence ID" value="NZ_JAAXPN010000001.1"/>
</dbReference>
<dbReference type="GO" id="GO:0046872">
    <property type="term" value="F:metal ion binding"/>
    <property type="evidence" value="ECO:0007669"/>
    <property type="project" value="UniProtKB-KW"/>
</dbReference>
<keyword evidence="15" id="KW-1185">Reference proteome</keyword>
<dbReference type="EMBL" id="JAAXPN010000001">
    <property type="protein sequence ID" value="NKZ23255.1"/>
    <property type="molecule type" value="Genomic_DNA"/>
</dbReference>
<feature type="domain" description="ATP-grasp" evidence="13">
    <location>
        <begin position="129"/>
        <end position="323"/>
    </location>
</feature>
<dbReference type="InterPro" id="IPR036897">
    <property type="entry name" value="CarbamoylP_synth_lsu_oligo_sf"/>
</dbReference>
<keyword evidence="5" id="KW-0479">Metal-binding</keyword>
<evidence type="ECO:0000256" key="12">
    <source>
        <dbReference type="PROSITE-ProRule" id="PRU00409"/>
    </source>
</evidence>
<evidence type="ECO:0000256" key="4">
    <source>
        <dbReference type="ARBA" id="ARBA00022598"/>
    </source>
</evidence>
<dbReference type="Proteomes" id="UP000549765">
    <property type="component" value="Unassembled WGS sequence"/>
</dbReference>
<dbReference type="InterPro" id="IPR005480">
    <property type="entry name" value="CPSase_lsu_oligo"/>
</dbReference>
<gene>
    <name evidence="14" type="ORF">HF964_00285</name>
</gene>
<dbReference type="SUPFAM" id="SSF52440">
    <property type="entry name" value="PreATP-grasp domain"/>
    <property type="match status" value="2"/>
</dbReference>
<organism evidence="14 15">
    <name type="scientific">Periweissella fabalis</name>
    <dbReference type="NCBI Taxonomy" id="1070421"/>
    <lineage>
        <taxon>Bacteria</taxon>
        <taxon>Bacillati</taxon>
        <taxon>Bacillota</taxon>
        <taxon>Bacilli</taxon>
        <taxon>Lactobacillales</taxon>
        <taxon>Lactobacillaceae</taxon>
        <taxon>Periweissella</taxon>
    </lineage>
</organism>
<dbReference type="GO" id="GO:0006541">
    <property type="term" value="P:glutamine metabolic process"/>
    <property type="evidence" value="ECO:0007669"/>
    <property type="project" value="TreeGrafter"/>
</dbReference>
<evidence type="ECO:0000256" key="5">
    <source>
        <dbReference type="ARBA" id="ARBA00022723"/>
    </source>
</evidence>
<dbReference type="AlphaFoldDB" id="A0A7X6S1T4"/>
<comment type="cofactor">
    <cofactor evidence="2">
        <name>Mg(2+)</name>
        <dbReference type="ChEBI" id="CHEBI:18420"/>
    </cofactor>
</comment>
<keyword evidence="4" id="KW-0436">Ligase</keyword>
<evidence type="ECO:0000256" key="8">
    <source>
        <dbReference type="ARBA" id="ARBA00022840"/>
    </source>
</evidence>
<dbReference type="GO" id="GO:0004088">
    <property type="term" value="F:carbamoyl-phosphate synthase (glutamine-hydrolyzing) activity"/>
    <property type="evidence" value="ECO:0007669"/>
    <property type="project" value="TreeGrafter"/>
</dbReference>
<dbReference type="GO" id="GO:0005524">
    <property type="term" value="F:ATP binding"/>
    <property type="evidence" value="ECO:0007669"/>
    <property type="project" value="UniProtKB-UniRule"/>
</dbReference>
<sequence>MTKTELKKVLLIGGGANDFGRESELDVATHQVIETLAGLGIVTILIDDNPYSLSLEHPKVKAYPQAITVENVRNIIEVEQPDAVYPAVGGTTAFQVLGDLFAQYDFPNLQILGMSLDTVNMVNNPALLAKRLRQIGEPVISSQVVNSVEAAFDIAREIGFPVNIKPMAPKFEASRHTANDSETLDLVLKIALKQSRIKQVVISQGINGLREVGVQVMRDHHDVNMLIGAVEDIDPVGIHAADSILVTPVQTLTDREFQRLRMAAFRIMRGLDIIGTAHIQFALDPRTDEYYVIKVSPYFDSTSTLVSRSTGYPLAIVAAHVCANVNLTRIVLPSNFAKKMAMIEPVMDRIVVKFPVFAFGEIETAGIKVNRRLNTMQKSVGSTIGIGRSIEEALEKAIRAAHFSNRVFSPDLMSALPENDLIQQLIHPRDNRILLLIEALRRGYTIDELAELTKIDEYYFYKFQHIMQLEQAVKRNPGDLALLQQAKYYGLSDGLIAKLWHQDFDDVRQLAKNNDLQPTFKAIEPSAGEFPEDVTVYYSTFEQENESERLGDKSVLVVGTGAFRLGDGASGAYVTATILAEIRANGFQSIIINNNPNDLSLMIQFADKQYIEPLEISDIMNVVELEQPAFVLVPGNRIKLIAALRERNVNVCVIPKDKYMAHGPATEEHEFAINYYFDGTDVHPITITEHVIGKLMLDKNVYTQIYQQKIPKLQLRDTSPGLYQLITKQLPLSTDLGDYILRPVPFGQIAFLNKVTGINWVRLMVRSILGCSTDADKVLLARLPDVNFKYQVAEMVGNDTDFFQHLQPAGELDSTQFEMGVAMHLIK</sequence>
<dbReference type="InterPro" id="IPR005479">
    <property type="entry name" value="CPAse_ATP-bd"/>
</dbReference>
<evidence type="ECO:0000313" key="15">
    <source>
        <dbReference type="Proteomes" id="UP000549765"/>
    </source>
</evidence>
<dbReference type="PRINTS" id="PR00098">
    <property type="entry name" value="CPSASE"/>
</dbReference>
<evidence type="ECO:0000313" key="14">
    <source>
        <dbReference type="EMBL" id="NKZ23255.1"/>
    </source>
</evidence>
<dbReference type="SUPFAM" id="SSF48108">
    <property type="entry name" value="Carbamoyl phosphate synthetase, large subunit connection domain"/>
    <property type="match status" value="1"/>
</dbReference>
<dbReference type="PANTHER" id="PTHR11405:SF53">
    <property type="entry name" value="CARBAMOYL-PHOSPHATE SYNTHASE [AMMONIA], MITOCHONDRIAL"/>
    <property type="match status" value="1"/>
</dbReference>
<accession>A0A7X6S1T4</accession>
<dbReference type="GO" id="GO:0004087">
    <property type="term" value="F:carbamoyl-phosphate synthase (ammonia) activity"/>
    <property type="evidence" value="ECO:0007669"/>
    <property type="project" value="UniProtKB-EC"/>
</dbReference>
<evidence type="ECO:0000256" key="10">
    <source>
        <dbReference type="ARBA" id="ARBA00023211"/>
    </source>
</evidence>
<evidence type="ECO:0000256" key="9">
    <source>
        <dbReference type="ARBA" id="ARBA00022975"/>
    </source>
</evidence>
<dbReference type="PROSITE" id="PS50975">
    <property type="entry name" value="ATP_GRASP"/>
    <property type="match status" value="1"/>
</dbReference>
<evidence type="ECO:0000256" key="11">
    <source>
        <dbReference type="ARBA" id="ARBA00047359"/>
    </source>
</evidence>
<dbReference type="Pfam" id="PF25596">
    <property type="entry name" value="CPSase_L_D1"/>
    <property type="match status" value="2"/>
</dbReference>
<evidence type="ECO:0000256" key="3">
    <source>
        <dbReference type="ARBA" id="ARBA00009799"/>
    </source>
</evidence>
<dbReference type="GO" id="GO:0005737">
    <property type="term" value="C:cytoplasm"/>
    <property type="evidence" value="ECO:0007669"/>
    <property type="project" value="TreeGrafter"/>
</dbReference>
<dbReference type="InterPro" id="IPR058047">
    <property type="entry name" value="CPSase_preATP-grasp"/>
</dbReference>
<evidence type="ECO:0000256" key="6">
    <source>
        <dbReference type="ARBA" id="ARBA00022737"/>
    </source>
</evidence>
<dbReference type="InterPro" id="IPR011761">
    <property type="entry name" value="ATP-grasp"/>
</dbReference>
<keyword evidence="6" id="KW-0677">Repeat</keyword>
<dbReference type="InterPro" id="IPR016185">
    <property type="entry name" value="PreATP-grasp_dom_sf"/>
</dbReference>
<dbReference type="FunFam" id="3.40.50.20:FF:000001">
    <property type="entry name" value="Carbamoyl-phosphate synthase large chain"/>
    <property type="match status" value="1"/>
</dbReference>
<proteinExistence type="inferred from homology"/>
<protein>
    <submittedName>
        <fullName evidence="14">Carbamoyl-phosphate synthase large subunit</fullName>
    </submittedName>
</protein>
<evidence type="ECO:0000259" key="13">
    <source>
        <dbReference type="PROSITE" id="PS50975"/>
    </source>
</evidence>
<keyword evidence="10" id="KW-0464">Manganese</keyword>
<name>A0A7X6S1T4_9LACO</name>
<evidence type="ECO:0000256" key="2">
    <source>
        <dbReference type="ARBA" id="ARBA00001946"/>
    </source>
</evidence>
<comment type="caution">
    <text evidence="14">The sequence shown here is derived from an EMBL/GenBank/DDBJ whole genome shotgun (WGS) entry which is preliminary data.</text>
</comment>
<keyword evidence="9" id="KW-0665">Pyrimidine biosynthesis</keyword>
<dbReference type="InterPro" id="IPR005483">
    <property type="entry name" value="CPSase_dom"/>
</dbReference>
<dbReference type="Gene3D" id="3.30.1490.20">
    <property type="entry name" value="ATP-grasp fold, A domain"/>
    <property type="match status" value="1"/>
</dbReference>
<evidence type="ECO:0000256" key="1">
    <source>
        <dbReference type="ARBA" id="ARBA00001936"/>
    </source>
</evidence>
<reference evidence="14 15" key="1">
    <citation type="submission" date="2020-04" db="EMBL/GenBank/DDBJ databases">
        <title>MicrobeNet Type strains.</title>
        <authorList>
            <person name="Nicholson A.C."/>
        </authorList>
    </citation>
    <scope>NUCLEOTIDE SEQUENCE [LARGE SCALE GENOMIC DNA]</scope>
    <source>
        <strain evidence="14 15">CCUG 61472</strain>
    </source>
</reference>
<dbReference type="PANTHER" id="PTHR11405">
    <property type="entry name" value="CARBAMOYLTRANSFERASE FAMILY MEMBER"/>
    <property type="match status" value="1"/>
</dbReference>